<sequence length="132" mass="14688">MVEKQHTLASIIAICPLPTSRARFKTTITSIRGKTLTKSDSLEELASQTSTFLLLHEFPHALSLVSGYVKGDNAYSWSKCLELADRGSVQTAISNADSFAFFATAMFLDTYTWYTGQALPRDDHGELEQCRF</sequence>
<dbReference type="GO" id="GO:0008237">
    <property type="term" value="F:metallopeptidase activity"/>
    <property type="evidence" value="ECO:0007669"/>
    <property type="project" value="InterPro"/>
</dbReference>
<dbReference type="Proteomes" id="UP000297452">
    <property type="component" value="Unassembled WGS sequence"/>
</dbReference>
<reference evidence="1 2" key="1">
    <citation type="submission" date="2017-12" db="EMBL/GenBank/DDBJ databases">
        <title>Comparative genomics of Botrytis spp.</title>
        <authorList>
            <person name="Valero-Jimenez C.A."/>
            <person name="Tapia P."/>
            <person name="Veloso J."/>
            <person name="Silva-Moreno E."/>
            <person name="Staats M."/>
            <person name="Valdes J.H."/>
            <person name="Van Kan J.A.L."/>
        </authorList>
    </citation>
    <scope>NUCLEOTIDE SEQUENCE [LARGE SCALE GENOMIC DNA]</scope>
    <source>
        <strain evidence="1 2">MUCL2120</strain>
    </source>
</reference>
<dbReference type="InterPro" id="IPR024079">
    <property type="entry name" value="MetalloPept_cat_dom_sf"/>
</dbReference>
<comment type="caution">
    <text evidence="1">The sequence shown here is derived from an EMBL/GenBank/DDBJ whole genome shotgun (WGS) entry which is preliminary data.</text>
</comment>
<dbReference type="OrthoDB" id="5198706at2759"/>
<evidence type="ECO:0000313" key="2">
    <source>
        <dbReference type="Proteomes" id="UP000297452"/>
    </source>
</evidence>
<proteinExistence type="predicted"/>
<name>A0A4Z1GL16_9HELO</name>
<dbReference type="Gene3D" id="3.40.390.10">
    <property type="entry name" value="Collagenase (Catalytic Domain)"/>
    <property type="match status" value="1"/>
</dbReference>
<dbReference type="AlphaFoldDB" id="A0A4Z1GL16"/>
<dbReference type="EMBL" id="PQXJ01004536">
    <property type="protein sequence ID" value="TGO36130.1"/>
    <property type="molecule type" value="Genomic_DNA"/>
</dbReference>
<protein>
    <submittedName>
        <fullName evidence="1">Uncharacterized protein</fullName>
    </submittedName>
</protein>
<evidence type="ECO:0000313" key="1">
    <source>
        <dbReference type="EMBL" id="TGO36130.1"/>
    </source>
</evidence>
<gene>
    <name evidence="1" type="ORF">BOTNAR_4543g00010</name>
</gene>
<organism evidence="1 2">
    <name type="scientific">Botryotinia narcissicola</name>
    <dbReference type="NCBI Taxonomy" id="278944"/>
    <lineage>
        <taxon>Eukaryota</taxon>
        <taxon>Fungi</taxon>
        <taxon>Dikarya</taxon>
        <taxon>Ascomycota</taxon>
        <taxon>Pezizomycotina</taxon>
        <taxon>Leotiomycetes</taxon>
        <taxon>Helotiales</taxon>
        <taxon>Sclerotiniaceae</taxon>
        <taxon>Botryotinia</taxon>
    </lineage>
</organism>
<keyword evidence="2" id="KW-1185">Reference proteome</keyword>
<accession>A0A4Z1GL16</accession>
<dbReference type="SUPFAM" id="SSF55486">
    <property type="entry name" value="Metalloproteases ('zincins'), catalytic domain"/>
    <property type="match status" value="1"/>
</dbReference>